<keyword evidence="2" id="KW-1185">Reference proteome</keyword>
<evidence type="ECO:0000313" key="2">
    <source>
        <dbReference type="Proteomes" id="UP000064967"/>
    </source>
</evidence>
<accession>A0A0K1Q9A8</accession>
<proteinExistence type="predicted"/>
<dbReference type="STRING" id="1391654.AKJ09_08981"/>
<dbReference type="KEGG" id="llu:AKJ09_08981"/>
<sequence length="123" mass="13763">MKDDPMMIGVETAIRAMVREELVRLLGPSAARPIYSTERRELYPPGRYSDNDVKARRQARDRIRQVPGYEHVGLVYSVSAEAYRQHFAKPTRRVEAPAPANTNDEAIVAAALEGLGLRSTRVA</sequence>
<dbReference type="AlphaFoldDB" id="A0A0K1Q9A8"/>
<dbReference type="RefSeq" id="WP_146653251.1">
    <property type="nucleotide sequence ID" value="NZ_CP012333.1"/>
</dbReference>
<dbReference type="EMBL" id="CP012333">
    <property type="protein sequence ID" value="AKV02318.1"/>
    <property type="molecule type" value="Genomic_DNA"/>
</dbReference>
<protein>
    <submittedName>
        <fullName evidence="1">Uncharacterized protein</fullName>
    </submittedName>
</protein>
<name>A0A0K1Q9A8_9BACT</name>
<evidence type="ECO:0000313" key="1">
    <source>
        <dbReference type="EMBL" id="AKV02318.1"/>
    </source>
</evidence>
<reference evidence="1 2" key="1">
    <citation type="submission" date="2015-08" db="EMBL/GenBank/DDBJ databases">
        <authorList>
            <person name="Babu N.S."/>
            <person name="Beckwith C.J."/>
            <person name="Beseler K.G."/>
            <person name="Brison A."/>
            <person name="Carone J.V."/>
            <person name="Caskin T.P."/>
            <person name="Diamond M."/>
            <person name="Durham M.E."/>
            <person name="Foxe J.M."/>
            <person name="Go M."/>
            <person name="Henderson B.A."/>
            <person name="Jones I.B."/>
            <person name="McGettigan J.A."/>
            <person name="Micheletti S.J."/>
            <person name="Nasrallah M.E."/>
            <person name="Ortiz D."/>
            <person name="Piller C.R."/>
            <person name="Privatt S.R."/>
            <person name="Schneider S.L."/>
            <person name="Sharp S."/>
            <person name="Smith T.C."/>
            <person name="Stanton J.D."/>
            <person name="Ullery H.E."/>
            <person name="Wilson R.J."/>
            <person name="Serrano M.G."/>
            <person name="Buck G."/>
            <person name="Lee V."/>
            <person name="Wang Y."/>
            <person name="Carvalho R."/>
            <person name="Voegtly L."/>
            <person name="Shi R."/>
            <person name="Duckworth R."/>
            <person name="Johnson A."/>
            <person name="Loviza R."/>
            <person name="Walstead R."/>
            <person name="Shah Z."/>
            <person name="Kiflezghi M."/>
            <person name="Wade K."/>
            <person name="Ball S.L."/>
            <person name="Bradley K.W."/>
            <person name="Asai D.J."/>
            <person name="Bowman C.A."/>
            <person name="Russell D.A."/>
            <person name="Pope W.H."/>
            <person name="Jacobs-Sera D."/>
            <person name="Hendrix R.W."/>
            <person name="Hatfull G.F."/>
        </authorList>
    </citation>
    <scope>NUCLEOTIDE SEQUENCE [LARGE SCALE GENOMIC DNA]</scope>
    <source>
        <strain evidence="1 2">DSM 27648</strain>
    </source>
</reference>
<dbReference type="Proteomes" id="UP000064967">
    <property type="component" value="Chromosome"/>
</dbReference>
<gene>
    <name evidence="1" type="ORF">AKJ09_08981</name>
</gene>
<organism evidence="1 2">
    <name type="scientific">Labilithrix luteola</name>
    <dbReference type="NCBI Taxonomy" id="1391654"/>
    <lineage>
        <taxon>Bacteria</taxon>
        <taxon>Pseudomonadati</taxon>
        <taxon>Myxococcota</taxon>
        <taxon>Polyangia</taxon>
        <taxon>Polyangiales</taxon>
        <taxon>Labilitrichaceae</taxon>
        <taxon>Labilithrix</taxon>
    </lineage>
</organism>